<feature type="compositionally biased region" description="Basic and acidic residues" evidence="1">
    <location>
        <begin position="46"/>
        <end position="64"/>
    </location>
</feature>
<gene>
    <name evidence="2" type="ORF">IFM46972_07935</name>
</gene>
<evidence type="ECO:0000313" key="2">
    <source>
        <dbReference type="EMBL" id="GFF46003.1"/>
    </source>
</evidence>
<accession>A0A8H3P936</accession>
<organism evidence="2 3">
    <name type="scientific">Aspergillus udagawae</name>
    <dbReference type="NCBI Taxonomy" id="91492"/>
    <lineage>
        <taxon>Eukaryota</taxon>
        <taxon>Fungi</taxon>
        <taxon>Dikarya</taxon>
        <taxon>Ascomycota</taxon>
        <taxon>Pezizomycotina</taxon>
        <taxon>Eurotiomycetes</taxon>
        <taxon>Eurotiomycetidae</taxon>
        <taxon>Eurotiales</taxon>
        <taxon>Aspergillaceae</taxon>
        <taxon>Aspergillus</taxon>
        <taxon>Aspergillus subgen. Fumigati</taxon>
    </lineage>
</organism>
<feature type="region of interest" description="Disordered" evidence="1">
    <location>
        <begin position="39"/>
        <end position="105"/>
    </location>
</feature>
<name>A0A8H3P936_9EURO</name>
<evidence type="ECO:0000256" key="1">
    <source>
        <dbReference type="SAM" id="MobiDB-lite"/>
    </source>
</evidence>
<feature type="region of interest" description="Disordered" evidence="1">
    <location>
        <begin position="1"/>
        <end position="25"/>
    </location>
</feature>
<proteinExistence type="predicted"/>
<feature type="compositionally biased region" description="Basic and acidic residues" evidence="1">
    <location>
        <begin position="158"/>
        <end position="168"/>
    </location>
</feature>
<feature type="region of interest" description="Disordered" evidence="1">
    <location>
        <begin position="145"/>
        <end position="168"/>
    </location>
</feature>
<sequence>MAIRQAKMHGAIQGEKEEAALGEPGARAVHLADVALTPDIGQEDQVGDHVADQNRAKGHADGEGAKAPLFENKAERLGEDENERGKTEHDRLTQEHLKGPAPDSQYVLGVQPGRLELVRAVDLVAGPAATSRLAVDKDRGACFRDEEEMQSLGDSAEDQLHPEHPVPG</sequence>
<dbReference type="AlphaFoldDB" id="A0A8H3P936"/>
<reference evidence="2 3" key="1">
    <citation type="submission" date="2020-01" db="EMBL/GenBank/DDBJ databases">
        <title>Draft genome sequence of Aspergillus udagawae IFM 46972.</title>
        <authorList>
            <person name="Takahashi H."/>
            <person name="Yaguchi T."/>
        </authorList>
    </citation>
    <scope>NUCLEOTIDE SEQUENCE [LARGE SCALE GENOMIC DNA]</scope>
    <source>
        <strain evidence="2 3">IFM 46972</strain>
    </source>
</reference>
<protein>
    <submittedName>
        <fullName evidence="2">Uncharacterized protein</fullName>
    </submittedName>
</protein>
<evidence type="ECO:0000313" key="3">
    <source>
        <dbReference type="Proteomes" id="UP000465221"/>
    </source>
</evidence>
<comment type="caution">
    <text evidence="2">The sequence shown here is derived from an EMBL/GenBank/DDBJ whole genome shotgun (WGS) entry which is preliminary data.</text>
</comment>
<feature type="compositionally biased region" description="Basic and acidic residues" evidence="1">
    <location>
        <begin position="72"/>
        <end position="98"/>
    </location>
</feature>
<dbReference type="EMBL" id="BLKC01000064">
    <property type="protein sequence ID" value="GFF46003.1"/>
    <property type="molecule type" value="Genomic_DNA"/>
</dbReference>
<dbReference type="Proteomes" id="UP000465221">
    <property type="component" value="Unassembled WGS sequence"/>
</dbReference>